<dbReference type="InterPro" id="IPR034422">
    <property type="entry name" value="HydE/PylB-like"/>
</dbReference>
<dbReference type="Pfam" id="PF11823">
    <property type="entry name" value="Se_S_carrier"/>
    <property type="match status" value="1"/>
</dbReference>
<comment type="caution">
    <text evidence="9">The sequence shown here is derived from an EMBL/GenBank/DDBJ whole genome shotgun (WGS) entry which is preliminary data.</text>
</comment>
<dbReference type="InterPro" id="IPR024021">
    <property type="entry name" value="FeFe-hyd_HydE_rSAM"/>
</dbReference>
<dbReference type="RefSeq" id="WP_114298496.1">
    <property type="nucleotide sequence ID" value="NZ_QPJT01000016.1"/>
</dbReference>
<dbReference type="NCBIfam" id="TIGR03956">
    <property type="entry name" value="rSAM_HydE"/>
    <property type="match status" value="1"/>
</dbReference>
<dbReference type="OrthoDB" id="9775764at2"/>
<dbReference type="InterPro" id="IPR013785">
    <property type="entry name" value="Aldolase_TIM"/>
</dbReference>
<feature type="domain" description="Radical SAM core" evidence="8">
    <location>
        <begin position="142"/>
        <end position="362"/>
    </location>
</feature>
<dbReference type="SFLD" id="SFLDG01280">
    <property type="entry name" value="HydE/PylB-like"/>
    <property type="match status" value="1"/>
</dbReference>
<dbReference type="SFLD" id="SFLDG01060">
    <property type="entry name" value="BATS_domain_containing"/>
    <property type="match status" value="1"/>
</dbReference>
<dbReference type="PANTHER" id="PTHR43726:SF1">
    <property type="entry name" value="BIOTIN SYNTHASE"/>
    <property type="match status" value="1"/>
</dbReference>
<dbReference type="AlphaFoldDB" id="A0A369AXQ4"/>
<comment type="cofactor">
    <cofactor evidence="7">
        <name>[2Fe-2S] cluster</name>
        <dbReference type="ChEBI" id="CHEBI:190135"/>
    </cofactor>
</comment>
<proteinExistence type="predicted"/>
<dbReference type="GO" id="GO:0046872">
    <property type="term" value="F:metal ion binding"/>
    <property type="evidence" value="ECO:0007669"/>
    <property type="project" value="UniProtKB-KW"/>
</dbReference>
<organism evidence="9 10">
    <name type="scientific">Anaerobacterium chartisolvens</name>
    <dbReference type="NCBI Taxonomy" id="1297424"/>
    <lineage>
        <taxon>Bacteria</taxon>
        <taxon>Bacillati</taxon>
        <taxon>Bacillota</taxon>
        <taxon>Clostridia</taxon>
        <taxon>Eubacteriales</taxon>
        <taxon>Oscillospiraceae</taxon>
        <taxon>Anaerobacterium</taxon>
    </lineage>
</organism>
<dbReference type="InterPro" id="IPR010722">
    <property type="entry name" value="BATS_dom"/>
</dbReference>
<evidence type="ECO:0000256" key="5">
    <source>
        <dbReference type="ARBA" id="ARBA00023004"/>
    </source>
</evidence>
<evidence type="ECO:0000256" key="4">
    <source>
        <dbReference type="ARBA" id="ARBA00022723"/>
    </source>
</evidence>
<dbReference type="SFLD" id="SFLDG01082">
    <property type="entry name" value="B12-binding_domain_containing"/>
    <property type="match status" value="1"/>
</dbReference>
<reference evidence="9 10" key="1">
    <citation type="submission" date="2018-07" db="EMBL/GenBank/DDBJ databases">
        <title>Genomic Encyclopedia of Type Strains, Phase IV (KMG-IV): sequencing the most valuable type-strain genomes for metagenomic binning, comparative biology and taxonomic classification.</title>
        <authorList>
            <person name="Goeker M."/>
        </authorList>
    </citation>
    <scope>NUCLEOTIDE SEQUENCE [LARGE SCALE GENOMIC DNA]</scope>
    <source>
        <strain evidence="9 10">DSM 27016</strain>
    </source>
</reference>
<keyword evidence="6" id="KW-0411">Iron-sulfur</keyword>
<dbReference type="SFLD" id="SFLDS00029">
    <property type="entry name" value="Radical_SAM"/>
    <property type="match status" value="1"/>
</dbReference>
<dbReference type="SMART" id="SM00729">
    <property type="entry name" value="Elp3"/>
    <property type="match status" value="1"/>
</dbReference>
<dbReference type="InterPro" id="IPR007197">
    <property type="entry name" value="rSAM"/>
</dbReference>
<dbReference type="EMBL" id="QPJT01000016">
    <property type="protein sequence ID" value="RCX13865.1"/>
    <property type="molecule type" value="Genomic_DNA"/>
</dbReference>
<keyword evidence="10" id="KW-1185">Reference proteome</keyword>
<keyword evidence="5" id="KW-0408">Iron</keyword>
<evidence type="ECO:0000256" key="3">
    <source>
        <dbReference type="ARBA" id="ARBA00022691"/>
    </source>
</evidence>
<evidence type="ECO:0000313" key="10">
    <source>
        <dbReference type="Proteomes" id="UP000253034"/>
    </source>
</evidence>
<evidence type="ECO:0000256" key="2">
    <source>
        <dbReference type="ARBA" id="ARBA00022485"/>
    </source>
</evidence>
<name>A0A369AXQ4_9FIRM</name>
<dbReference type="Gene3D" id="3.20.20.70">
    <property type="entry name" value="Aldolase class I"/>
    <property type="match status" value="1"/>
</dbReference>
<dbReference type="GO" id="GO:0042364">
    <property type="term" value="P:water-soluble vitamin biosynthetic process"/>
    <property type="evidence" value="ECO:0007669"/>
    <property type="project" value="UniProtKB-ARBA"/>
</dbReference>
<dbReference type="SUPFAM" id="SSF102114">
    <property type="entry name" value="Radical SAM enzymes"/>
    <property type="match status" value="1"/>
</dbReference>
<dbReference type="InterPro" id="IPR058240">
    <property type="entry name" value="rSAM_sf"/>
</dbReference>
<evidence type="ECO:0000256" key="6">
    <source>
        <dbReference type="ARBA" id="ARBA00023014"/>
    </source>
</evidence>
<protein>
    <submittedName>
        <fullName evidence="9">Iron-only hydrogenase maturation protein HydE</fullName>
    </submittedName>
</protein>
<dbReference type="InterPro" id="IPR006638">
    <property type="entry name" value="Elp3/MiaA/NifB-like_rSAM"/>
</dbReference>
<dbReference type="GO" id="GO:0051539">
    <property type="term" value="F:4 iron, 4 sulfur cluster binding"/>
    <property type="evidence" value="ECO:0007669"/>
    <property type="project" value="UniProtKB-KW"/>
</dbReference>
<keyword evidence="4" id="KW-0479">Metal-binding</keyword>
<gene>
    <name evidence="9" type="ORF">DFR58_116101</name>
</gene>
<comment type="cofactor">
    <cofactor evidence="1">
        <name>[4Fe-4S] cluster</name>
        <dbReference type="ChEBI" id="CHEBI:49883"/>
    </cofactor>
</comment>
<keyword evidence="3" id="KW-0949">S-adenosyl-L-methionine</keyword>
<keyword evidence="2" id="KW-0004">4Fe-4S</keyword>
<dbReference type="SMART" id="SM00876">
    <property type="entry name" value="BATS"/>
    <property type="match status" value="1"/>
</dbReference>
<evidence type="ECO:0000259" key="8">
    <source>
        <dbReference type="PROSITE" id="PS51918"/>
    </source>
</evidence>
<dbReference type="GO" id="GO:0044272">
    <property type="term" value="P:sulfur compound biosynthetic process"/>
    <property type="evidence" value="ECO:0007669"/>
    <property type="project" value="UniProtKB-ARBA"/>
</dbReference>
<sequence length="440" mass="49125">MEQRFFLIIAANTAQMLFADRVLKAEGINTQLVPAPPESGTVCAIAVKISQDDVEAAKRLIAVNSVEVTHILEDKRMKLQGLLDEKLAQGITEDFLRILERIESGQELDRSDILYLLSTQREKEINTIFSAADRIRKETVGDAVEIRGAIEFSNYCRKDCSYCGIGSSNKCVKRYSMSEEEIMEAVHSVKAMGMKTVILQSGEDSRWDTPRLVRLVERIRNETGMKITLSVGEKSREEYEQLRNAGAVNFLLKIETTNRDLFARLHPDDDYDHRLQCSLWLKELGYLNGSGNIIGLPGQTLDDIAGDILYFKEMGINMIGIGPFIPAEGSRLENHPTGDIDLTLRVVAVTRIVCKRVYIPSTTALASLDKDAQVKALQAGANTIMLINTPERYRKSYNIYNNKNMVDMASAAYAAEKAGRPLPSYIVWQAVNPGHECIVG</sequence>
<dbReference type="Pfam" id="PF04055">
    <property type="entry name" value="Radical_SAM"/>
    <property type="match status" value="1"/>
</dbReference>
<dbReference type="Proteomes" id="UP000253034">
    <property type="component" value="Unassembled WGS sequence"/>
</dbReference>
<dbReference type="PROSITE" id="PS51918">
    <property type="entry name" value="RADICAL_SAM"/>
    <property type="match status" value="1"/>
</dbReference>
<dbReference type="InterPro" id="IPR021778">
    <property type="entry name" value="Se/S_carrier-like"/>
</dbReference>
<evidence type="ECO:0000256" key="7">
    <source>
        <dbReference type="ARBA" id="ARBA00034078"/>
    </source>
</evidence>
<accession>A0A369AXQ4</accession>
<evidence type="ECO:0000256" key="1">
    <source>
        <dbReference type="ARBA" id="ARBA00001966"/>
    </source>
</evidence>
<dbReference type="PANTHER" id="PTHR43726">
    <property type="entry name" value="3-METHYLORNITHINE SYNTHASE"/>
    <property type="match status" value="1"/>
</dbReference>
<dbReference type="GO" id="GO:0016740">
    <property type="term" value="F:transferase activity"/>
    <property type="evidence" value="ECO:0007669"/>
    <property type="project" value="TreeGrafter"/>
</dbReference>
<evidence type="ECO:0000313" key="9">
    <source>
        <dbReference type="EMBL" id="RCX13865.1"/>
    </source>
</evidence>
<dbReference type="CDD" id="cd01335">
    <property type="entry name" value="Radical_SAM"/>
    <property type="match status" value="1"/>
</dbReference>